<comment type="caution">
    <text evidence="2">The sequence shown here is derived from an EMBL/GenBank/DDBJ whole genome shotgun (WGS) entry which is preliminary data.</text>
</comment>
<dbReference type="AlphaFoldDB" id="A0A942UT81"/>
<name>A0A942UT81_9FIRM</name>
<accession>A0A942UT81</accession>
<sequence>MNRDHDVYIKNIEEINKRYYNILEDINKKENDITVEVIEARNDQKSFVIYKEDSRLHLHSRFNPQREAERWISDLEVRKDRIYIVYGIGMIYHIKELINKMDDSTKLLLIEPSLSIFNQIIKNIDITDIIQNKNIEIMIGEDNDILKSFLFNNIFWDNWHLIEYYAFSNYKKFFGNTEKDIRKIVEEHIYISKIDRNTVLRFDRDWQKNLLKNMNFATQSYYINQLEKSFLGRPIVIVSAGPSLNKNVDLLKDIKEKAIIICVDTALKVLLSKDIRPDFVVTADGGELTLGLFDNLEFDDIPLIYMATAHPKILKRHNGRKILADNISGYIKELFKEFNKEVGSINSGGSVACVAFNIAKKIGSDPIIFIGQDLAYTNNKTHAEGTRYVKDSNSIKNKYLEVESISGDKILTGHDLFSFLKWFENEIENDKSNRKYIDATEGGAKIKGTEIISFKDTIDKYCREDIDVSKTIDEALKDDVKFNNHELNLLIKKLQDMFENLETINDKSQAGIKICNKIINLYETDKIENTNIEPKLHRLNDIDRYIKEKREEFDMINHVIKPIVYRVFLENTIEDSNKDDISIMKRSLIFYKSLSEAAEFTLPILKETINELIGQKENNSI</sequence>
<dbReference type="InterPro" id="IPR002826">
    <property type="entry name" value="MptE-like"/>
</dbReference>
<dbReference type="RefSeq" id="WP_203366058.1">
    <property type="nucleotide sequence ID" value="NZ_WSFT01000028.1"/>
</dbReference>
<evidence type="ECO:0000313" key="3">
    <source>
        <dbReference type="Proteomes" id="UP000724672"/>
    </source>
</evidence>
<evidence type="ECO:0000259" key="1">
    <source>
        <dbReference type="Pfam" id="PF01973"/>
    </source>
</evidence>
<keyword evidence="3" id="KW-1185">Reference proteome</keyword>
<feature type="domain" description="6-hydroxymethylpterin diphosphokinase MptE-like" evidence="1">
    <location>
        <begin position="208"/>
        <end position="378"/>
    </location>
</feature>
<dbReference type="PANTHER" id="PTHR41786">
    <property type="entry name" value="MOTILITY ACCESSORY FACTOR MAF"/>
    <property type="match status" value="1"/>
</dbReference>
<dbReference type="Proteomes" id="UP000724672">
    <property type="component" value="Unassembled WGS sequence"/>
</dbReference>
<dbReference type="EMBL" id="WSFT01000028">
    <property type="protein sequence ID" value="MBS4538138.1"/>
    <property type="molecule type" value="Genomic_DNA"/>
</dbReference>
<dbReference type="Pfam" id="PF01973">
    <property type="entry name" value="MptE-like"/>
    <property type="match status" value="1"/>
</dbReference>
<evidence type="ECO:0000313" key="2">
    <source>
        <dbReference type="EMBL" id="MBS4538138.1"/>
    </source>
</evidence>
<proteinExistence type="predicted"/>
<gene>
    <name evidence="2" type="ORF">GOQ27_06670</name>
</gene>
<reference evidence="2" key="1">
    <citation type="submission" date="2019-12" db="EMBL/GenBank/DDBJ databases">
        <title>Clostridiaceae gen. nov. sp. nov., isolated from sediment in Xinjiang, China.</title>
        <authorList>
            <person name="Zhang R."/>
        </authorList>
    </citation>
    <scope>NUCLEOTIDE SEQUENCE</scope>
    <source>
        <strain evidence="2">D2Q-11</strain>
    </source>
</reference>
<dbReference type="PANTHER" id="PTHR41786:SF1">
    <property type="entry name" value="6-HYDROXYMETHYLPTERIN DIPHOSPHOKINASE MPTE-LIKE DOMAIN-CONTAINING PROTEIN"/>
    <property type="match status" value="1"/>
</dbReference>
<organism evidence="2 3">
    <name type="scientific">Anaeromonas frigoriresistens</name>
    <dbReference type="NCBI Taxonomy" id="2683708"/>
    <lineage>
        <taxon>Bacteria</taxon>
        <taxon>Bacillati</taxon>
        <taxon>Bacillota</taxon>
        <taxon>Tissierellia</taxon>
        <taxon>Tissierellales</taxon>
        <taxon>Thermohalobacteraceae</taxon>
        <taxon>Anaeromonas</taxon>
    </lineage>
</organism>
<protein>
    <submittedName>
        <fullName evidence="2">Motility associated factor glycosyltransferase family protein</fullName>
    </submittedName>
</protein>